<dbReference type="InterPro" id="IPR001209">
    <property type="entry name" value="Ribosomal_uS14"/>
</dbReference>
<dbReference type="SUPFAM" id="SSF57716">
    <property type="entry name" value="Glucocorticoid receptor-like (DNA-binding domain)"/>
    <property type="match status" value="1"/>
</dbReference>
<keyword evidence="3" id="KW-0687">Ribonucleoprotein</keyword>
<evidence type="ECO:0000313" key="4">
    <source>
        <dbReference type="EMBL" id="RNA19035.1"/>
    </source>
</evidence>
<comment type="caution">
    <text evidence="4">The sequence shown here is derived from an EMBL/GenBank/DDBJ whole genome shotgun (WGS) entry which is preliminary data.</text>
</comment>
<dbReference type="GO" id="GO:0006412">
    <property type="term" value="P:translation"/>
    <property type="evidence" value="ECO:0007669"/>
    <property type="project" value="InterPro"/>
</dbReference>
<dbReference type="PANTHER" id="PTHR19836">
    <property type="entry name" value="30S RIBOSOMAL PROTEIN S14"/>
    <property type="match status" value="1"/>
</dbReference>
<evidence type="ECO:0000256" key="3">
    <source>
        <dbReference type="ARBA" id="ARBA00023274"/>
    </source>
</evidence>
<dbReference type="Proteomes" id="UP000276133">
    <property type="component" value="Unassembled WGS sequence"/>
</dbReference>
<dbReference type="PANTHER" id="PTHR19836:SF19">
    <property type="entry name" value="SMALL RIBOSOMAL SUBUNIT PROTEIN US14M"/>
    <property type="match status" value="1"/>
</dbReference>
<organism evidence="4 5">
    <name type="scientific">Brachionus plicatilis</name>
    <name type="common">Marine rotifer</name>
    <name type="synonym">Brachionus muelleri</name>
    <dbReference type="NCBI Taxonomy" id="10195"/>
    <lineage>
        <taxon>Eukaryota</taxon>
        <taxon>Metazoa</taxon>
        <taxon>Spiralia</taxon>
        <taxon>Gnathifera</taxon>
        <taxon>Rotifera</taxon>
        <taxon>Eurotatoria</taxon>
        <taxon>Monogononta</taxon>
        <taxon>Pseudotrocha</taxon>
        <taxon>Ploima</taxon>
        <taxon>Brachionidae</taxon>
        <taxon>Brachionus</taxon>
    </lineage>
</organism>
<gene>
    <name evidence="4" type="ORF">BpHYR1_028222</name>
</gene>
<dbReference type="Gene3D" id="1.10.287.1480">
    <property type="match status" value="1"/>
</dbReference>
<sequence length="221" mass="25755">MFQSGLCGILRSAAHSAFRTCSSMINIQVNRPALSTLASNSGLKQSQLLKNPMISNHSLLKQTDLNQSIQVRHNWGYKGRMMLKDIKRRELLKKYAPVRIRLQTLRANTILPKAFRKAAEEQLQKLTRHSTISFINNRCQFTSKAASCLNRWRLSRHVWRDLADYNQMSGVTRAVWGTPTRNAVHFTFKKARRNWFNYDGNRDISFIDRNGQTHKYRFKLN</sequence>
<evidence type="ECO:0000256" key="2">
    <source>
        <dbReference type="ARBA" id="ARBA00022980"/>
    </source>
</evidence>
<proteinExistence type="inferred from homology"/>
<dbReference type="EMBL" id="REGN01004117">
    <property type="protein sequence ID" value="RNA19035.1"/>
    <property type="molecule type" value="Genomic_DNA"/>
</dbReference>
<evidence type="ECO:0000256" key="1">
    <source>
        <dbReference type="ARBA" id="ARBA00009083"/>
    </source>
</evidence>
<dbReference type="AlphaFoldDB" id="A0A3M7R718"/>
<comment type="similarity">
    <text evidence="1">Belongs to the universal ribosomal protein uS14 family.</text>
</comment>
<dbReference type="GO" id="GO:0005763">
    <property type="term" value="C:mitochondrial small ribosomal subunit"/>
    <property type="evidence" value="ECO:0007669"/>
    <property type="project" value="TreeGrafter"/>
</dbReference>
<reference evidence="4 5" key="1">
    <citation type="journal article" date="2018" name="Sci. Rep.">
        <title>Genomic signatures of local adaptation to the degree of environmental predictability in rotifers.</title>
        <authorList>
            <person name="Franch-Gras L."/>
            <person name="Hahn C."/>
            <person name="Garcia-Roger E.M."/>
            <person name="Carmona M.J."/>
            <person name="Serra M."/>
            <person name="Gomez A."/>
        </authorList>
    </citation>
    <scope>NUCLEOTIDE SEQUENCE [LARGE SCALE GENOMIC DNA]</scope>
    <source>
        <strain evidence="4">HYR1</strain>
    </source>
</reference>
<accession>A0A3M7R718</accession>
<keyword evidence="5" id="KW-1185">Reference proteome</keyword>
<dbReference type="GO" id="GO:0003735">
    <property type="term" value="F:structural constituent of ribosome"/>
    <property type="evidence" value="ECO:0007669"/>
    <property type="project" value="InterPro"/>
</dbReference>
<dbReference type="Pfam" id="PF00253">
    <property type="entry name" value="Ribosomal_S14"/>
    <property type="match status" value="1"/>
</dbReference>
<dbReference type="OrthoDB" id="413436at2759"/>
<keyword evidence="2" id="KW-0689">Ribosomal protein</keyword>
<protein>
    <submittedName>
        <fullName evidence="4">28S ribosomal mitochondrial</fullName>
    </submittedName>
</protein>
<dbReference type="STRING" id="10195.A0A3M7R718"/>
<evidence type="ECO:0000313" key="5">
    <source>
        <dbReference type="Proteomes" id="UP000276133"/>
    </source>
</evidence>
<name>A0A3M7R718_BRAPC</name>